<proteinExistence type="predicted"/>
<sequence>MRRTTQAEIDDMRARGFDAETIRQAEFSEKRTAVADSLCDKVAEAFANVKLGDGVGLFEGQAIDNYETAEVRQQMRKKDEKEVWSQIESKHLNACHSSLSFFDSLGMRFHLPAFIVADLKGDYGMGMEFTLTHLDDYNRKKFGLLSPQQRQVVREYLQFLRQDPDSEFYYDDIDRALNEYWKELE</sequence>
<dbReference type="Pfam" id="PF20461">
    <property type="entry name" value="DUF6714"/>
    <property type="match status" value="1"/>
</dbReference>
<evidence type="ECO:0000313" key="2">
    <source>
        <dbReference type="Proteomes" id="UP000475117"/>
    </source>
</evidence>
<dbReference type="RefSeq" id="WP_164365743.1">
    <property type="nucleotide sequence ID" value="NZ_CP066776.1"/>
</dbReference>
<dbReference type="EMBL" id="CP066776">
    <property type="protein sequence ID" value="QQL44614.1"/>
    <property type="molecule type" value="Genomic_DNA"/>
</dbReference>
<organism evidence="1 2">
    <name type="scientific">Sulfuriroseicoccus oceanibius</name>
    <dbReference type="NCBI Taxonomy" id="2707525"/>
    <lineage>
        <taxon>Bacteria</taxon>
        <taxon>Pseudomonadati</taxon>
        <taxon>Verrucomicrobiota</taxon>
        <taxon>Verrucomicrobiia</taxon>
        <taxon>Verrucomicrobiales</taxon>
        <taxon>Verrucomicrobiaceae</taxon>
        <taxon>Sulfuriroseicoccus</taxon>
    </lineage>
</organism>
<dbReference type="InterPro" id="IPR046560">
    <property type="entry name" value="DUF6714"/>
</dbReference>
<dbReference type="AlphaFoldDB" id="A0A6B3L7V4"/>
<gene>
    <name evidence="1" type="ORF">G3M56_012085</name>
</gene>
<protein>
    <submittedName>
        <fullName evidence="1">Uncharacterized protein</fullName>
    </submittedName>
</protein>
<keyword evidence="2" id="KW-1185">Reference proteome</keyword>
<evidence type="ECO:0000313" key="1">
    <source>
        <dbReference type="EMBL" id="QQL44614.1"/>
    </source>
</evidence>
<accession>A0A6B3L7V4</accession>
<dbReference type="KEGG" id="soa:G3M56_012085"/>
<name>A0A6B3L7V4_9BACT</name>
<reference evidence="1 2" key="1">
    <citation type="submission" date="2020-12" db="EMBL/GenBank/DDBJ databases">
        <title>Sulforoseuscoccus oceanibium gen. nov., sp. nov., a representative of the phylum Verrucomicrobia with special cytoplasmic membrane, and proposal of Sulforoseuscoccusaceae fam. nov.</title>
        <authorList>
            <person name="Xi F."/>
        </authorList>
    </citation>
    <scope>NUCLEOTIDE SEQUENCE [LARGE SCALE GENOMIC DNA]</scope>
    <source>
        <strain evidence="1 2">T37</strain>
    </source>
</reference>
<dbReference type="Proteomes" id="UP000475117">
    <property type="component" value="Chromosome"/>
</dbReference>